<keyword evidence="5 10" id="KW-1133">Transmembrane helix</keyword>
<feature type="transmembrane region" description="Helical" evidence="10">
    <location>
        <begin position="28"/>
        <end position="48"/>
    </location>
</feature>
<keyword evidence="2" id="KW-0813">Transport</keyword>
<keyword evidence="4 9" id="KW-0812">Transmembrane</keyword>
<sequence>MLSWTLLFIASSLEIAWAAGLKYADSPLGWVATLGCVAGSFIFLVLATKRMEASIAYVLFVTLGAVGTYLLDISFFGKKMTFTAVAAIIVILVSIVCLKREEG</sequence>
<gene>
    <name evidence="11" type="ORF">HNQ38_001606</name>
</gene>
<dbReference type="AlphaFoldDB" id="A0A7W8FE91"/>
<dbReference type="RefSeq" id="WP_183719091.1">
    <property type="nucleotide sequence ID" value="NZ_JACHGO010000004.1"/>
</dbReference>
<evidence type="ECO:0000256" key="2">
    <source>
        <dbReference type="ARBA" id="ARBA00022448"/>
    </source>
</evidence>
<dbReference type="GO" id="GO:0005886">
    <property type="term" value="C:plasma membrane"/>
    <property type="evidence" value="ECO:0007669"/>
    <property type="project" value="UniProtKB-SubCell"/>
</dbReference>
<keyword evidence="3" id="KW-1003">Cell membrane</keyword>
<name>A0A7W8FE91_9BACT</name>
<evidence type="ECO:0000256" key="9">
    <source>
        <dbReference type="RuleBase" id="RU003942"/>
    </source>
</evidence>
<dbReference type="Proteomes" id="UP000539075">
    <property type="component" value="Unassembled WGS sequence"/>
</dbReference>
<evidence type="ECO:0000313" key="11">
    <source>
        <dbReference type="EMBL" id="MBB5143509.1"/>
    </source>
</evidence>
<evidence type="ECO:0000256" key="6">
    <source>
        <dbReference type="ARBA" id="ARBA00023136"/>
    </source>
</evidence>
<dbReference type="InterPro" id="IPR000390">
    <property type="entry name" value="Small_drug/metabolite_transptr"/>
</dbReference>
<accession>A0A7W8FE91</accession>
<evidence type="ECO:0000256" key="5">
    <source>
        <dbReference type="ARBA" id="ARBA00022989"/>
    </source>
</evidence>
<comment type="caution">
    <text evidence="11">The sequence shown here is derived from an EMBL/GenBank/DDBJ whole genome shotgun (WGS) entry which is preliminary data.</text>
</comment>
<feature type="transmembrane region" description="Helical" evidence="10">
    <location>
        <begin position="82"/>
        <end position="98"/>
    </location>
</feature>
<feature type="transmembrane region" description="Helical" evidence="10">
    <location>
        <begin position="55"/>
        <end position="76"/>
    </location>
</feature>
<organism evidence="11 12">
    <name type="scientific">Desulfovibrio intestinalis</name>
    <dbReference type="NCBI Taxonomy" id="58621"/>
    <lineage>
        <taxon>Bacteria</taxon>
        <taxon>Pseudomonadati</taxon>
        <taxon>Thermodesulfobacteriota</taxon>
        <taxon>Desulfovibrionia</taxon>
        <taxon>Desulfovibrionales</taxon>
        <taxon>Desulfovibrionaceae</taxon>
        <taxon>Desulfovibrio</taxon>
    </lineage>
</organism>
<comment type="similarity">
    <text evidence="7">Belongs to the drug/metabolite transporter (DMT) superfamily. Small multidrug resistance (SMR) (TC 2.A.7.1) family. Gdx/SugE subfamily.</text>
</comment>
<dbReference type="EMBL" id="JACHGO010000004">
    <property type="protein sequence ID" value="MBB5143509.1"/>
    <property type="molecule type" value="Genomic_DNA"/>
</dbReference>
<evidence type="ECO:0000256" key="10">
    <source>
        <dbReference type="SAM" id="Phobius"/>
    </source>
</evidence>
<dbReference type="Gene3D" id="1.10.3730.20">
    <property type="match status" value="1"/>
</dbReference>
<evidence type="ECO:0000256" key="1">
    <source>
        <dbReference type="ARBA" id="ARBA00004651"/>
    </source>
</evidence>
<evidence type="ECO:0000313" key="12">
    <source>
        <dbReference type="Proteomes" id="UP000539075"/>
    </source>
</evidence>
<dbReference type="PANTHER" id="PTHR30561">
    <property type="entry name" value="SMR FAMILY PROTON-DEPENDENT DRUG EFFLUX TRANSPORTER SUGE"/>
    <property type="match status" value="1"/>
</dbReference>
<keyword evidence="12" id="KW-1185">Reference proteome</keyword>
<keyword evidence="6 10" id="KW-0472">Membrane</keyword>
<comment type="subcellular location">
    <subcellularLocation>
        <location evidence="1 9">Cell membrane</location>
        <topology evidence="1 9">Multi-pass membrane protein</topology>
    </subcellularLocation>
</comment>
<protein>
    <recommendedName>
        <fullName evidence="8">Guanidinium exporter</fullName>
    </recommendedName>
</protein>
<dbReference type="InterPro" id="IPR037185">
    <property type="entry name" value="EmrE-like"/>
</dbReference>
<dbReference type="Pfam" id="PF00893">
    <property type="entry name" value="Multi_Drug_Res"/>
    <property type="match status" value="1"/>
</dbReference>
<dbReference type="InterPro" id="IPR045324">
    <property type="entry name" value="Small_multidrug_res"/>
</dbReference>
<dbReference type="GO" id="GO:0022857">
    <property type="term" value="F:transmembrane transporter activity"/>
    <property type="evidence" value="ECO:0007669"/>
    <property type="project" value="InterPro"/>
</dbReference>
<evidence type="ECO:0000256" key="7">
    <source>
        <dbReference type="ARBA" id="ARBA00038151"/>
    </source>
</evidence>
<proteinExistence type="inferred from homology"/>
<evidence type="ECO:0000256" key="8">
    <source>
        <dbReference type="ARBA" id="ARBA00039168"/>
    </source>
</evidence>
<evidence type="ECO:0000256" key="3">
    <source>
        <dbReference type="ARBA" id="ARBA00022475"/>
    </source>
</evidence>
<dbReference type="PANTHER" id="PTHR30561:SF0">
    <property type="entry name" value="GUANIDINIUM EXPORTER"/>
    <property type="match status" value="1"/>
</dbReference>
<evidence type="ECO:0000256" key="4">
    <source>
        <dbReference type="ARBA" id="ARBA00022692"/>
    </source>
</evidence>
<dbReference type="SUPFAM" id="SSF103481">
    <property type="entry name" value="Multidrug resistance efflux transporter EmrE"/>
    <property type="match status" value="1"/>
</dbReference>
<reference evidence="11 12" key="1">
    <citation type="submission" date="2020-08" db="EMBL/GenBank/DDBJ databases">
        <title>Genomic Encyclopedia of Type Strains, Phase IV (KMG-IV): sequencing the most valuable type-strain genomes for metagenomic binning, comparative biology and taxonomic classification.</title>
        <authorList>
            <person name="Goeker M."/>
        </authorList>
    </citation>
    <scope>NUCLEOTIDE SEQUENCE [LARGE SCALE GENOMIC DNA]</scope>
    <source>
        <strain evidence="11 12">DSM 11275</strain>
    </source>
</reference>